<evidence type="ECO:0000259" key="2">
    <source>
        <dbReference type="Pfam" id="PF01266"/>
    </source>
</evidence>
<accession>A0A5J4FZ48</accession>
<dbReference type="AlphaFoldDB" id="A0A5J4FZ48"/>
<sequence>MEKVDYILVGLGIAGIAFVEQLLKYNKSFIVFDDYNEGATAASGGVLNPTILKRFTAAWNAVEFLDTAIPFYKTIENRLSIKIVNSYPVYRILNNIEEQNNWIVASDKKELSRFLSSEILKNENKFVVAPFGLGEVNDAAKINPIQLINLYRTFLKDNNHHVSEAFRYKELHISEEKVIYNNFEAEKIVFAEGAGVINNPFFPLSISPNRDKVFVPNKGEYVIIKAPQLKLNAILKGGMMLIPLGGHLYKVGASYGRDEIDVHTTQKAQESIVEKLDKMIDCDYEIVNQVAGVRPTVKDRKPLIGTLLQHKNVAFLNGLGTRGLSMAPLLSQYLFNYLEHQTPLPSEVDLKRFKT</sequence>
<dbReference type="Gene3D" id="3.50.50.60">
    <property type="entry name" value="FAD/NAD(P)-binding domain"/>
    <property type="match status" value="1"/>
</dbReference>
<name>A0A5J4FZ48_9FLAO</name>
<dbReference type="SUPFAM" id="SSF54373">
    <property type="entry name" value="FAD-linked reductases, C-terminal domain"/>
    <property type="match status" value="1"/>
</dbReference>
<gene>
    <name evidence="3" type="primary">fjo30</name>
    <name evidence="3" type="ORF">ULMS_09470</name>
</gene>
<dbReference type="GO" id="GO:0016491">
    <property type="term" value="F:oxidoreductase activity"/>
    <property type="evidence" value="ECO:0007669"/>
    <property type="project" value="UniProtKB-KW"/>
</dbReference>
<dbReference type="EMBL" id="BKCF01000001">
    <property type="protein sequence ID" value="GEQ85439.1"/>
    <property type="molecule type" value="Genomic_DNA"/>
</dbReference>
<dbReference type="InterPro" id="IPR006076">
    <property type="entry name" value="FAD-dep_OxRdtase"/>
</dbReference>
<proteinExistence type="predicted"/>
<reference evidence="3 4" key="1">
    <citation type="submission" date="2019-08" db="EMBL/GenBank/DDBJ databases">
        <title>Ulvibacter marinistellae sp. nov., isolated from a starfish, Patiria pectinifera.</title>
        <authorList>
            <person name="Kawano K."/>
            <person name="Ushijima N."/>
            <person name="Kihara M."/>
            <person name="Itoh H."/>
        </authorList>
    </citation>
    <scope>NUCLEOTIDE SEQUENCE [LARGE SCALE GENOMIC DNA]</scope>
    <source>
        <strain evidence="3 4">KK4</strain>
    </source>
</reference>
<dbReference type="GO" id="GO:0005737">
    <property type="term" value="C:cytoplasm"/>
    <property type="evidence" value="ECO:0007669"/>
    <property type="project" value="TreeGrafter"/>
</dbReference>
<organism evidence="3 4">
    <name type="scientific">Patiriisocius marinistellae</name>
    <dbReference type="NCBI Taxonomy" id="2494560"/>
    <lineage>
        <taxon>Bacteria</taxon>
        <taxon>Pseudomonadati</taxon>
        <taxon>Bacteroidota</taxon>
        <taxon>Flavobacteriia</taxon>
        <taxon>Flavobacteriales</taxon>
        <taxon>Flavobacteriaceae</taxon>
        <taxon>Patiriisocius</taxon>
    </lineage>
</organism>
<feature type="domain" description="FAD dependent oxidoreductase" evidence="2">
    <location>
        <begin position="5"/>
        <end position="334"/>
    </location>
</feature>
<dbReference type="Gene3D" id="3.30.9.10">
    <property type="entry name" value="D-Amino Acid Oxidase, subunit A, domain 2"/>
    <property type="match status" value="1"/>
</dbReference>
<dbReference type="PANTHER" id="PTHR13847">
    <property type="entry name" value="SARCOSINE DEHYDROGENASE-RELATED"/>
    <property type="match status" value="1"/>
</dbReference>
<dbReference type="InterPro" id="IPR036188">
    <property type="entry name" value="FAD/NAD-bd_sf"/>
</dbReference>
<dbReference type="SUPFAM" id="SSF51971">
    <property type="entry name" value="Nucleotide-binding domain"/>
    <property type="match status" value="1"/>
</dbReference>
<evidence type="ECO:0000256" key="1">
    <source>
        <dbReference type="ARBA" id="ARBA00023002"/>
    </source>
</evidence>
<dbReference type="PANTHER" id="PTHR13847:SF289">
    <property type="entry name" value="GLYCINE OXIDASE"/>
    <property type="match status" value="1"/>
</dbReference>
<evidence type="ECO:0000313" key="3">
    <source>
        <dbReference type="EMBL" id="GEQ85439.1"/>
    </source>
</evidence>
<keyword evidence="4" id="KW-1185">Reference proteome</keyword>
<protein>
    <submittedName>
        <fullName evidence="3">FAD-dependent oxidoreductase</fullName>
    </submittedName>
</protein>
<dbReference type="Proteomes" id="UP000326994">
    <property type="component" value="Unassembled WGS sequence"/>
</dbReference>
<comment type="caution">
    <text evidence="3">The sequence shown here is derived from an EMBL/GenBank/DDBJ whole genome shotgun (WGS) entry which is preliminary data.</text>
</comment>
<dbReference type="RefSeq" id="WP_172966840.1">
    <property type="nucleotide sequence ID" value="NZ_BKCF01000001.1"/>
</dbReference>
<keyword evidence="1" id="KW-0560">Oxidoreductase</keyword>
<evidence type="ECO:0000313" key="4">
    <source>
        <dbReference type="Proteomes" id="UP000326994"/>
    </source>
</evidence>
<dbReference type="Pfam" id="PF01266">
    <property type="entry name" value="DAO"/>
    <property type="match status" value="1"/>
</dbReference>